<dbReference type="EMBL" id="CP137624">
    <property type="protein sequence ID" value="WPK11054.1"/>
    <property type="molecule type" value="Genomic_DNA"/>
</dbReference>
<evidence type="ECO:0000259" key="5">
    <source>
        <dbReference type="PROSITE" id="PS50931"/>
    </source>
</evidence>
<accession>A0ABZ0RUF6</accession>
<organism evidence="6 7">
    <name type="scientific">Lysinibacillus louembei</name>
    <dbReference type="NCBI Taxonomy" id="1470088"/>
    <lineage>
        <taxon>Bacteria</taxon>
        <taxon>Bacillati</taxon>
        <taxon>Bacillota</taxon>
        <taxon>Bacilli</taxon>
        <taxon>Bacillales</taxon>
        <taxon>Bacillaceae</taxon>
        <taxon>Lysinibacillus</taxon>
    </lineage>
</organism>
<keyword evidence="2" id="KW-0805">Transcription regulation</keyword>
<proteinExistence type="inferred from homology"/>
<dbReference type="Gene3D" id="3.40.190.290">
    <property type="match status" value="1"/>
</dbReference>
<evidence type="ECO:0000313" key="7">
    <source>
        <dbReference type="Proteomes" id="UP001322664"/>
    </source>
</evidence>
<dbReference type="CDD" id="cd05466">
    <property type="entry name" value="PBP2_LTTR_substrate"/>
    <property type="match status" value="1"/>
</dbReference>
<dbReference type="RefSeq" id="WP_319836150.1">
    <property type="nucleotide sequence ID" value="NZ_CP137624.1"/>
</dbReference>
<dbReference type="Proteomes" id="UP001322664">
    <property type="component" value="Chromosome"/>
</dbReference>
<feature type="domain" description="HTH lysR-type" evidence="5">
    <location>
        <begin position="1"/>
        <end position="58"/>
    </location>
</feature>
<evidence type="ECO:0000256" key="3">
    <source>
        <dbReference type="ARBA" id="ARBA00023125"/>
    </source>
</evidence>
<dbReference type="Pfam" id="PF00126">
    <property type="entry name" value="HTH_1"/>
    <property type="match status" value="1"/>
</dbReference>
<reference evidence="6 7" key="1">
    <citation type="submission" date="2023-09" db="EMBL/GenBank/DDBJ databases">
        <authorList>
            <person name="Page C.A."/>
            <person name="Perez-Diaz I.M."/>
        </authorList>
    </citation>
    <scope>NUCLEOTIDE SEQUENCE [LARGE SCALE GENOMIC DNA]</scope>
    <source>
        <strain evidence="6 7">Ll15</strain>
    </source>
</reference>
<keyword evidence="3" id="KW-0238">DNA-binding</keyword>
<dbReference type="PRINTS" id="PR00039">
    <property type="entry name" value="HTHLYSR"/>
</dbReference>
<evidence type="ECO:0000313" key="6">
    <source>
        <dbReference type="EMBL" id="WPK11054.1"/>
    </source>
</evidence>
<gene>
    <name evidence="6" type="ORF">R6U77_14315</name>
</gene>
<evidence type="ECO:0000256" key="1">
    <source>
        <dbReference type="ARBA" id="ARBA00009437"/>
    </source>
</evidence>
<protein>
    <submittedName>
        <fullName evidence="6">LysR family transcriptional regulator</fullName>
    </submittedName>
</protein>
<keyword evidence="4" id="KW-0804">Transcription</keyword>
<keyword evidence="7" id="KW-1185">Reference proteome</keyword>
<dbReference type="InterPro" id="IPR005119">
    <property type="entry name" value="LysR_subst-bd"/>
</dbReference>
<dbReference type="InterPro" id="IPR036390">
    <property type="entry name" value="WH_DNA-bd_sf"/>
</dbReference>
<dbReference type="PROSITE" id="PS50931">
    <property type="entry name" value="HTH_LYSR"/>
    <property type="match status" value="1"/>
</dbReference>
<dbReference type="SUPFAM" id="SSF46785">
    <property type="entry name" value="Winged helix' DNA-binding domain"/>
    <property type="match status" value="1"/>
</dbReference>
<evidence type="ECO:0000256" key="2">
    <source>
        <dbReference type="ARBA" id="ARBA00023015"/>
    </source>
</evidence>
<evidence type="ECO:0000256" key="4">
    <source>
        <dbReference type="ARBA" id="ARBA00023163"/>
    </source>
</evidence>
<dbReference type="InterPro" id="IPR000847">
    <property type="entry name" value="LysR_HTH_N"/>
</dbReference>
<sequence>MELLQLKYFQVVAHTEHLSQAAQQLNIAQPSLSLTIKRLENELGVSLFERNGRHIQLNAAGKAFLQHVNRILLELENAKLAVQTIQKEEFNTVKITLSNPRFLTNLISDFITAYPTIHLQQGIALKREIVMSLRKGEIDLGIAGPPIQDAEIESHLLMDEDIVLALPAHHPLIAREKVALHEIASEPFLTLANNEEYSDYVTKLCEGAGFTPKIRFEVDTQLLKEVIKLNQAVALLPISACRMGNLHYVQIADAAYTYPIGLSWHKNKMPTPAIEMLRNFIIDYYERNKVFYKL</sequence>
<name>A0ABZ0RUF6_9BACI</name>
<comment type="similarity">
    <text evidence="1">Belongs to the LysR transcriptional regulatory family.</text>
</comment>
<dbReference type="PANTHER" id="PTHR30346">
    <property type="entry name" value="TRANSCRIPTIONAL DUAL REGULATOR HCAR-RELATED"/>
    <property type="match status" value="1"/>
</dbReference>
<dbReference type="Gene3D" id="1.10.10.10">
    <property type="entry name" value="Winged helix-like DNA-binding domain superfamily/Winged helix DNA-binding domain"/>
    <property type="match status" value="1"/>
</dbReference>
<dbReference type="SUPFAM" id="SSF53850">
    <property type="entry name" value="Periplasmic binding protein-like II"/>
    <property type="match status" value="1"/>
</dbReference>
<dbReference type="InterPro" id="IPR036388">
    <property type="entry name" value="WH-like_DNA-bd_sf"/>
</dbReference>
<dbReference type="PANTHER" id="PTHR30346:SF28">
    <property type="entry name" value="HTH-TYPE TRANSCRIPTIONAL REGULATOR CYNR"/>
    <property type="match status" value="1"/>
</dbReference>
<dbReference type="Pfam" id="PF03466">
    <property type="entry name" value="LysR_substrate"/>
    <property type="match status" value="1"/>
</dbReference>